<gene>
    <name evidence="2" type="ORF">PSFLO_02003</name>
</gene>
<feature type="compositionally biased region" description="Low complexity" evidence="1">
    <location>
        <begin position="94"/>
        <end position="104"/>
    </location>
</feature>
<feature type="compositionally biased region" description="Basic and acidic residues" evidence="1">
    <location>
        <begin position="49"/>
        <end position="71"/>
    </location>
</feature>
<reference evidence="2 3" key="1">
    <citation type="submission" date="2018-03" db="EMBL/GenBank/DDBJ databases">
        <authorList>
            <person name="Guldener U."/>
        </authorList>
    </citation>
    <scope>NUCLEOTIDE SEQUENCE [LARGE SCALE GENOMIC DNA]</scope>
    <source>
        <strain evidence="2 3">DAOM196992</strain>
    </source>
</reference>
<evidence type="ECO:0000313" key="2">
    <source>
        <dbReference type="EMBL" id="SPO36532.1"/>
    </source>
</evidence>
<proteinExistence type="predicted"/>
<feature type="region of interest" description="Disordered" evidence="1">
    <location>
        <begin position="94"/>
        <end position="120"/>
    </location>
</feature>
<feature type="compositionally biased region" description="Polar residues" evidence="1">
    <location>
        <begin position="105"/>
        <end position="116"/>
    </location>
</feature>
<keyword evidence="3" id="KW-1185">Reference proteome</keyword>
<dbReference type="AlphaFoldDB" id="A0A5C3EWT8"/>
<name>A0A5C3EWT8_9BASI</name>
<feature type="region of interest" description="Disordered" evidence="1">
    <location>
        <begin position="1"/>
        <end position="73"/>
    </location>
</feature>
<protein>
    <submittedName>
        <fullName evidence="2">Uncharacterized protein</fullName>
    </submittedName>
</protein>
<evidence type="ECO:0000256" key="1">
    <source>
        <dbReference type="SAM" id="MobiDB-lite"/>
    </source>
</evidence>
<accession>A0A5C3EWT8</accession>
<evidence type="ECO:0000313" key="3">
    <source>
        <dbReference type="Proteomes" id="UP000323386"/>
    </source>
</evidence>
<organism evidence="2 3">
    <name type="scientific">Pseudozyma flocculosa</name>
    <dbReference type="NCBI Taxonomy" id="84751"/>
    <lineage>
        <taxon>Eukaryota</taxon>
        <taxon>Fungi</taxon>
        <taxon>Dikarya</taxon>
        <taxon>Basidiomycota</taxon>
        <taxon>Ustilaginomycotina</taxon>
        <taxon>Ustilaginomycetes</taxon>
        <taxon>Ustilaginales</taxon>
        <taxon>Ustilaginaceae</taxon>
        <taxon>Pseudozyma</taxon>
    </lineage>
</organism>
<sequence length="173" mass="18566">MAIKLSSGPFRLPTSKVGSRLQGGRRPARLRIRPTLSATHVPDGSSDSPCHEVRMNAKNEGSARRTDDTIKGKTYGADGVAVLPRKRGHARRCLLSTSPSSPTSVQLKSDGASQGRSVGASAKYDAGTGTFFGHHVPLSAHERIPWTRYRSLERSQALDFGSDEAADGWLAAR</sequence>
<dbReference type="Proteomes" id="UP000323386">
    <property type="component" value="Unassembled WGS sequence"/>
</dbReference>
<dbReference type="EMBL" id="OOIP01000004">
    <property type="protein sequence ID" value="SPO36532.1"/>
    <property type="molecule type" value="Genomic_DNA"/>
</dbReference>